<accession>A0A1H7IK38</accession>
<dbReference type="AlphaFoldDB" id="A0A1H7IK38"/>
<dbReference type="EMBL" id="FOBH01000002">
    <property type="protein sequence ID" value="SEK62694.1"/>
    <property type="molecule type" value="Genomic_DNA"/>
</dbReference>
<organism evidence="3 4">
    <name type="scientific">Nitrosovibrio tenuis</name>
    <dbReference type="NCBI Taxonomy" id="1233"/>
    <lineage>
        <taxon>Bacteria</taxon>
        <taxon>Pseudomonadati</taxon>
        <taxon>Pseudomonadota</taxon>
        <taxon>Betaproteobacteria</taxon>
        <taxon>Nitrosomonadales</taxon>
        <taxon>Nitrosomonadaceae</taxon>
        <taxon>Nitrosovibrio</taxon>
    </lineage>
</organism>
<proteinExistence type="predicted"/>
<dbReference type="Proteomes" id="UP000198620">
    <property type="component" value="Unassembled WGS sequence"/>
</dbReference>
<evidence type="ECO:0000256" key="1">
    <source>
        <dbReference type="SAM" id="MobiDB-lite"/>
    </source>
</evidence>
<evidence type="ECO:0000313" key="4">
    <source>
        <dbReference type="Proteomes" id="UP000198620"/>
    </source>
</evidence>
<feature type="compositionally biased region" description="Polar residues" evidence="1">
    <location>
        <begin position="198"/>
        <end position="211"/>
    </location>
</feature>
<reference evidence="3 4" key="1">
    <citation type="submission" date="2016-10" db="EMBL/GenBank/DDBJ databases">
        <authorList>
            <person name="de Groot N.N."/>
        </authorList>
    </citation>
    <scope>NUCLEOTIDE SEQUENCE [LARGE SCALE GENOMIC DNA]</scope>
    <source>
        <strain evidence="3 4">Nv1</strain>
    </source>
</reference>
<evidence type="ECO:0000256" key="2">
    <source>
        <dbReference type="SAM" id="SignalP"/>
    </source>
</evidence>
<protein>
    <submittedName>
        <fullName evidence="3">Uncharacterized protein</fullName>
    </submittedName>
</protein>
<gene>
    <name evidence="3" type="ORF">SAMN05216387_102199</name>
</gene>
<feature type="region of interest" description="Disordered" evidence="1">
    <location>
        <begin position="195"/>
        <end position="218"/>
    </location>
</feature>
<name>A0A1H7IK38_9PROT</name>
<keyword evidence="2" id="KW-0732">Signal</keyword>
<keyword evidence="4" id="KW-1185">Reference proteome</keyword>
<dbReference type="PROSITE" id="PS51257">
    <property type="entry name" value="PROKAR_LIPOPROTEIN"/>
    <property type="match status" value="1"/>
</dbReference>
<sequence length="218" mass="23725">MPKNLTLIVVSMLFAAGCSTMHSATQSQRAAIEQLLISEAVLRSLPQDSDGILSIPQGARVVIDTSGISADQILLQRTLGGWLGQQGYAVQKNEDKADYRVSVIVGALGTELGNSFFGMPPVTSQLIPFSLPELALYKAQYQTGYVKFHMDIFELPGGTFVQSTPPFLAETHFNNHTVLLFFTINSTDLESAPRLGSVRSSAGKRSQQKNGQKYDLGW</sequence>
<feature type="signal peptide" evidence="2">
    <location>
        <begin position="1"/>
        <end position="23"/>
    </location>
</feature>
<feature type="chain" id="PRO_5011668629" evidence="2">
    <location>
        <begin position="24"/>
        <end position="218"/>
    </location>
</feature>
<evidence type="ECO:0000313" key="3">
    <source>
        <dbReference type="EMBL" id="SEK62694.1"/>
    </source>
</evidence>